<feature type="domain" description="HNH" evidence="1">
    <location>
        <begin position="142"/>
        <end position="187"/>
    </location>
</feature>
<dbReference type="GO" id="GO:0003676">
    <property type="term" value="F:nucleic acid binding"/>
    <property type="evidence" value="ECO:0007669"/>
    <property type="project" value="InterPro"/>
</dbReference>
<protein>
    <submittedName>
        <fullName evidence="2">HNH endonuclease</fullName>
    </submittedName>
</protein>
<dbReference type="RefSeq" id="WP_278468139.1">
    <property type="nucleotide sequence ID" value="NZ_JAGZMU010000005.1"/>
</dbReference>
<proteinExistence type="predicted"/>
<keyword evidence="2" id="KW-0255">Endonuclease</keyword>
<dbReference type="CDD" id="cd00085">
    <property type="entry name" value="HNHc"/>
    <property type="match status" value="1"/>
</dbReference>
<sequence>MKIRLKYEESHKFIEKVLYKLCNRCRNWFPCTSDYFYKTNCNSKDGLYPYCKECSKKKAIEWQHSNYDRWRELVAIRDAKPRRRDIIRESSRKQKERGYFKKYQKLNAEKMRKYSAKRNQNKYHSIKNKEWEKCKEYFENCCAYCGISENEAKATQGQFFHKEHVNHEGLNDLSNCVPSCRSCNCKKWKFKLEEWYNEENTIFDKERLKKIFKWINEDHKQYMIK</sequence>
<name>A0A943A3S2_VEIPA</name>
<dbReference type="GO" id="GO:0004519">
    <property type="term" value="F:endonuclease activity"/>
    <property type="evidence" value="ECO:0007669"/>
    <property type="project" value="UniProtKB-KW"/>
</dbReference>
<dbReference type="InterPro" id="IPR002711">
    <property type="entry name" value="HNH"/>
</dbReference>
<accession>A0A943A3S2</accession>
<dbReference type="Pfam" id="PF01844">
    <property type="entry name" value="HNH"/>
    <property type="match status" value="1"/>
</dbReference>
<evidence type="ECO:0000313" key="2">
    <source>
        <dbReference type="EMBL" id="MBS4893815.1"/>
    </source>
</evidence>
<keyword evidence="2" id="KW-0378">Hydrolase</keyword>
<dbReference type="Proteomes" id="UP000778864">
    <property type="component" value="Unassembled WGS sequence"/>
</dbReference>
<reference evidence="2" key="1">
    <citation type="submission" date="2021-02" db="EMBL/GenBank/DDBJ databases">
        <title>Infant gut strain persistence is associated with maternal origin, phylogeny, and functional potential including surface adhesion and iron acquisition.</title>
        <authorList>
            <person name="Lou Y.C."/>
        </authorList>
    </citation>
    <scope>NUCLEOTIDE SEQUENCE</scope>
    <source>
        <strain evidence="2">L3_108_031G1_dasL3_108_031G1_concoct_20</strain>
    </source>
</reference>
<dbReference type="AlphaFoldDB" id="A0A943A3S2"/>
<gene>
    <name evidence="2" type="ORF">KHZ90_08570</name>
</gene>
<organism evidence="2 3">
    <name type="scientific">Veillonella parvula</name>
    <name type="common">Staphylococcus parvulus</name>
    <dbReference type="NCBI Taxonomy" id="29466"/>
    <lineage>
        <taxon>Bacteria</taxon>
        <taxon>Bacillati</taxon>
        <taxon>Bacillota</taxon>
        <taxon>Negativicutes</taxon>
        <taxon>Veillonellales</taxon>
        <taxon>Veillonellaceae</taxon>
        <taxon>Veillonella</taxon>
    </lineage>
</organism>
<evidence type="ECO:0000313" key="3">
    <source>
        <dbReference type="Proteomes" id="UP000778864"/>
    </source>
</evidence>
<dbReference type="GO" id="GO:0008270">
    <property type="term" value="F:zinc ion binding"/>
    <property type="evidence" value="ECO:0007669"/>
    <property type="project" value="InterPro"/>
</dbReference>
<evidence type="ECO:0000259" key="1">
    <source>
        <dbReference type="Pfam" id="PF01844"/>
    </source>
</evidence>
<dbReference type="EMBL" id="JAGZMU010000005">
    <property type="protein sequence ID" value="MBS4893815.1"/>
    <property type="molecule type" value="Genomic_DNA"/>
</dbReference>
<keyword evidence="2" id="KW-0540">Nuclease</keyword>
<dbReference type="Gene3D" id="1.10.30.50">
    <property type="match status" value="1"/>
</dbReference>
<dbReference type="InterPro" id="IPR003615">
    <property type="entry name" value="HNH_nuc"/>
</dbReference>
<comment type="caution">
    <text evidence="2">The sequence shown here is derived from an EMBL/GenBank/DDBJ whole genome shotgun (WGS) entry which is preliminary data.</text>
</comment>